<evidence type="ECO:0000259" key="3">
    <source>
        <dbReference type="Pfam" id="PF14583"/>
    </source>
</evidence>
<dbReference type="GO" id="GO:0047487">
    <property type="term" value="F:oligogalacturonide lyase activity"/>
    <property type="evidence" value="ECO:0007669"/>
    <property type="project" value="InterPro"/>
</dbReference>
<proteinExistence type="predicted"/>
<evidence type="ECO:0000313" key="4">
    <source>
        <dbReference type="EMBL" id="RKD92615.1"/>
    </source>
</evidence>
<evidence type="ECO:0000256" key="1">
    <source>
        <dbReference type="ARBA" id="ARBA00017922"/>
    </source>
</evidence>
<gene>
    <name evidence="4" type="ORF">BC643_2990</name>
</gene>
<dbReference type="Proteomes" id="UP000283387">
    <property type="component" value="Unassembled WGS sequence"/>
</dbReference>
<dbReference type="InterPro" id="IPR012640">
    <property type="entry name" value="Membr_lipoprot_lipid_attach_CS"/>
</dbReference>
<organism evidence="4 5">
    <name type="scientific">Mangrovibacterium diazotrophicum</name>
    <dbReference type="NCBI Taxonomy" id="1261403"/>
    <lineage>
        <taxon>Bacteria</taxon>
        <taxon>Pseudomonadati</taxon>
        <taxon>Bacteroidota</taxon>
        <taxon>Bacteroidia</taxon>
        <taxon>Marinilabiliales</taxon>
        <taxon>Prolixibacteraceae</taxon>
        <taxon>Mangrovibacterium</taxon>
    </lineage>
</organism>
<dbReference type="InterPro" id="IPR015943">
    <property type="entry name" value="WD40/YVTN_repeat-like_dom_sf"/>
</dbReference>
<dbReference type="Gene3D" id="2.130.10.10">
    <property type="entry name" value="YVTN repeat-like/Quinoprotein amine dehydrogenase"/>
    <property type="match status" value="1"/>
</dbReference>
<keyword evidence="5" id="KW-1185">Reference proteome</keyword>
<keyword evidence="4" id="KW-0456">Lyase</keyword>
<accession>A0A419WAW4</accession>
<feature type="domain" description="Oligogalacturonate lyase" evidence="3">
    <location>
        <begin position="38"/>
        <end position="401"/>
    </location>
</feature>
<dbReference type="SUPFAM" id="SSF82171">
    <property type="entry name" value="DPP6 N-terminal domain-like"/>
    <property type="match status" value="1"/>
</dbReference>
<reference evidence="4 5" key="1">
    <citation type="submission" date="2018-09" db="EMBL/GenBank/DDBJ databases">
        <title>Genomic Encyclopedia of Archaeal and Bacterial Type Strains, Phase II (KMG-II): from individual species to whole genera.</title>
        <authorList>
            <person name="Goeker M."/>
        </authorList>
    </citation>
    <scope>NUCLEOTIDE SEQUENCE [LARGE SCALE GENOMIC DNA]</scope>
    <source>
        <strain evidence="4 5">DSM 27148</strain>
    </source>
</reference>
<dbReference type="AlphaFoldDB" id="A0A419WAW4"/>
<protein>
    <recommendedName>
        <fullName evidence="1">Type IV secretion system putative lipoprotein virB7</fullName>
    </recommendedName>
</protein>
<evidence type="ECO:0000256" key="2">
    <source>
        <dbReference type="ARBA" id="ARBA00022729"/>
    </source>
</evidence>
<dbReference type="EMBL" id="RAPN01000001">
    <property type="protein sequence ID" value="RKD92615.1"/>
    <property type="molecule type" value="Genomic_DNA"/>
</dbReference>
<name>A0A419WAW4_9BACT</name>
<evidence type="ECO:0000313" key="5">
    <source>
        <dbReference type="Proteomes" id="UP000283387"/>
    </source>
</evidence>
<comment type="caution">
    <text evidence="4">The sequence shown here is derived from an EMBL/GenBank/DDBJ whole genome shotgun (WGS) entry which is preliminary data.</text>
</comment>
<dbReference type="InterPro" id="IPR027946">
    <property type="entry name" value="Ogl_dom"/>
</dbReference>
<keyword evidence="2" id="KW-0732">Signal</keyword>
<sequence length="403" mass="46283">MKKYELFFLLIVLFLSACQNKELLVIETGSQTPMPESWIDQDTGHKITHLVDREGDNRSFYFHNNPFLPATAEVNEKMIFSGKVGDNSQLFAVDLKTKQAEQLTNKKGVSGEVLGTKTRSVYYQCGDSVFVTGVERKETRLIYVFPDSLRGHITTVNADETLLGGAISSPEEREIFRNNPKKSDYFNLIYEAKLERSLFTIDVETGELKKIFSDHAWLNHIQFSPIEPNLLMFCHEGPWHKVDRIWTIDITGGEPKLMHKRSMDMEIAGHEFFSPDGKRIWFDLQMPRSKTFFLSGADVETGDEKRYSLTRNEWSIHYTISPDQSLFAGDGGDPGQVAKAEDGMWIYLFYPEGDHFRSEKLVNMKHHDYKLEPNVHFSPDGKQVIFRANFEGHSDIYAVDLTK</sequence>
<dbReference type="GO" id="GO:0045490">
    <property type="term" value="P:pectin catabolic process"/>
    <property type="evidence" value="ECO:0007669"/>
    <property type="project" value="InterPro"/>
</dbReference>
<dbReference type="RefSeq" id="WP_120273805.1">
    <property type="nucleotide sequence ID" value="NZ_RAPN01000001.1"/>
</dbReference>
<dbReference type="Pfam" id="PF08139">
    <property type="entry name" value="LPAM_1"/>
    <property type="match status" value="1"/>
</dbReference>
<dbReference type="OrthoDB" id="8432779at2"/>
<dbReference type="PROSITE" id="PS51257">
    <property type="entry name" value="PROKAR_LIPOPROTEIN"/>
    <property type="match status" value="1"/>
</dbReference>
<dbReference type="Pfam" id="PF14583">
    <property type="entry name" value="Pectate_lyase22"/>
    <property type="match status" value="1"/>
</dbReference>